<feature type="transmembrane region" description="Helical" evidence="1">
    <location>
        <begin position="138"/>
        <end position="159"/>
    </location>
</feature>
<feature type="transmembrane region" description="Helical" evidence="1">
    <location>
        <begin position="269"/>
        <end position="289"/>
    </location>
</feature>
<accession>A0ABM8UXY0</accession>
<feature type="transmembrane region" description="Helical" evidence="1">
    <location>
        <begin position="200"/>
        <end position="218"/>
    </location>
</feature>
<comment type="caution">
    <text evidence="2">The sequence shown here is derived from an EMBL/GenBank/DDBJ whole genome shotgun (WGS) entry which is preliminary data.</text>
</comment>
<sequence>MKLQSIIPMGICVMLILVFFSLIITNSVNIPNGDDLYCLLLFTQQFQDASSLSERLNLLAGQWVEHRIVYSRLTALFSYWLTSQVNFVTIILIGNATLLGFTVLFWKLIRKANVSLYYLIPVVLTLFSPVTYEANLWAGASTVYMPVAFLGLLTIYLLVYHGRTGAILALLTALLATFSFGNGMFTFVAAVAVLLYQKRIKSAVIFGLAAAGAVFLYFRDFEAHSSTKAFSVAEHFQKPLYLLYNLFGFVGGILDYTENTNAPIEASNIPAVVLGLFLFLAICMGAILFLREKTWQGGSPSIKTLKIAWLGMASFVVMTAVVMAYSRTSGAAMNTLSSRYKIYSMLCWILVYCFCLIHFNRKKVVGMAFGGISALLLLFNYYTNYDKLTNYKAYLLSGIFNYNTNGQWIIYRHTAYYEGASKMLSDSIANNLEPVYVFNPVFAELSHSALNRAAVLKNVRISQDDGCSGKPGKCLTIHTDDYPSVSNYFKGIYLVVYNDTNIYLFVANPVKNGRLNMLTQGEYYKEGFYLDKNFGKTLKPGSQYKLAVFCPTENDKIRRLDYKVDG</sequence>
<feature type="transmembrane region" description="Helical" evidence="1">
    <location>
        <begin position="340"/>
        <end position="357"/>
    </location>
</feature>
<dbReference type="RefSeq" id="WP_215236453.1">
    <property type="nucleotide sequence ID" value="NZ_CAJRAU010000011.1"/>
</dbReference>
<keyword evidence="1" id="KW-0472">Membrane</keyword>
<reference evidence="2 3" key="1">
    <citation type="submission" date="2021-04" db="EMBL/GenBank/DDBJ databases">
        <authorList>
            <person name="Rodrigo-Torres L."/>
            <person name="Arahal R. D."/>
            <person name="Lucena T."/>
        </authorList>
    </citation>
    <scope>NUCLEOTIDE SEQUENCE [LARGE SCALE GENOMIC DNA]</scope>
    <source>
        <strain evidence="2 3">CECT 9623</strain>
    </source>
</reference>
<feature type="transmembrane region" description="Helical" evidence="1">
    <location>
        <begin position="364"/>
        <end position="382"/>
    </location>
</feature>
<evidence type="ECO:0008006" key="4">
    <source>
        <dbReference type="Google" id="ProtNLM"/>
    </source>
</evidence>
<proteinExistence type="predicted"/>
<evidence type="ECO:0000313" key="2">
    <source>
        <dbReference type="EMBL" id="CAG5074532.1"/>
    </source>
</evidence>
<feature type="transmembrane region" description="Helical" evidence="1">
    <location>
        <begin position="116"/>
        <end position="132"/>
    </location>
</feature>
<feature type="transmembrane region" description="Helical" evidence="1">
    <location>
        <begin position="166"/>
        <end position="194"/>
    </location>
</feature>
<dbReference type="Proteomes" id="UP000679725">
    <property type="component" value="Unassembled WGS sequence"/>
</dbReference>
<keyword evidence="3" id="KW-1185">Reference proteome</keyword>
<gene>
    <name evidence="2" type="ORF">DYBT9623_05219</name>
</gene>
<feature type="transmembrane region" description="Helical" evidence="1">
    <location>
        <begin position="239"/>
        <end position="257"/>
    </location>
</feature>
<protein>
    <recommendedName>
        <fullName evidence="4">Glucosyl transferase GtrII</fullName>
    </recommendedName>
</protein>
<keyword evidence="1" id="KW-1133">Transmembrane helix</keyword>
<feature type="transmembrane region" description="Helical" evidence="1">
    <location>
        <begin position="87"/>
        <end position="109"/>
    </location>
</feature>
<name>A0ABM8UXY0_9BACT</name>
<dbReference type="EMBL" id="CAJRAU010000011">
    <property type="protein sequence ID" value="CAG5074532.1"/>
    <property type="molecule type" value="Genomic_DNA"/>
</dbReference>
<feature type="transmembrane region" description="Helical" evidence="1">
    <location>
        <begin position="7"/>
        <end position="25"/>
    </location>
</feature>
<organism evidence="2 3">
    <name type="scientific">Dyadobacter linearis</name>
    <dbReference type="NCBI Taxonomy" id="2823330"/>
    <lineage>
        <taxon>Bacteria</taxon>
        <taxon>Pseudomonadati</taxon>
        <taxon>Bacteroidota</taxon>
        <taxon>Cytophagia</taxon>
        <taxon>Cytophagales</taxon>
        <taxon>Spirosomataceae</taxon>
        <taxon>Dyadobacter</taxon>
    </lineage>
</organism>
<keyword evidence="1" id="KW-0812">Transmembrane</keyword>
<evidence type="ECO:0000313" key="3">
    <source>
        <dbReference type="Proteomes" id="UP000679725"/>
    </source>
</evidence>
<evidence type="ECO:0000256" key="1">
    <source>
        <dbReference type="SAM" id="Phobius"/>
    </source>
</evidence>
<feature type="transmembrane region" description="Helical" evidence="1">
    <location>
        <begin position="309"/>
        <end position="328"/>
    </location>
</feature>